<dbReference type="InterPro" id="IPR011006">
    <property type="entry name" value="CheY-like_superfamily"/>
</dbReference>
<evidence type="ECO:0000313" key="11">
    <source>
        <dbReference type="Proteomes" id="UP000494122"/>
    </source>
</evidence>
<proteinExistence type="predicted"/>
<evidence type="ECO:0000313" key="10">
    <source>
        <dbReference type="EMBL" id="CAB3825195.1"/>
    </source>
</evidence>
<evidence type="ECO:0000256" key="5">
    <source>
        <dbReference type="ARBA" id="ARBA00023163"/>
    </source>
</evidence>
<evidence type="ECO:0000256" key="2">
    <source>
        <dbReference type="ARBA" id="ARBA00023012"/>
    </source>
</evidence>
<evidence type="ECO:0000259" key="9">
    <source>
        <dbReference type="PROSITE" id="PS51755"/>
    </source>
</evidence>
<evidence type="ECO:0000256" key="3">
    <source>
        <dbReference type="ARBA" id="ARBA00023015"/>
    </source>
</evidence>
<keyword evidence="4 7" id="KW-0238">DNA-binding</keyword>
<keyword evidence="2" id="KW-0902">Two-component regulatory system</keyword>
<dbReference type="GO" id="GO:0000976">
    <property type="term" value="F:transcription cis-regulatory region binding"/>
    <property type="evidence" value="ECO:0007669"/>
    <property type="project" value="TreeGrafter"/>
</dbReference>
<dbReference type="Pfam" id="PF00072">
    <property type="entry name" value="Response_reg"/>
    <property type="match status" value="1"/>
</dbReference>
<dbReference type="Gene3D" id="6.10.250.690">
    <property type="match status" value="1"/>
</dbReference>
<dbReference type="InterPro" id="IPR001789">
    <property type="entry name" value="Sig_transdc_resp-reg_receiver"/>
</dbReference>
<dbReference type="Proteomes" id="UP000494122">
    <property type="component" value="Unassembled WGS sequence"/>
</dbReference>
<organism evidence="10 11">
    <name type="scientific">Achromobacter ruhlandii</name>
    <dbReference type="NCBI Taxonomy" id="72557"/>
    <lineage>
        <taxon>Bacteria</taxon>
        <taxon>Pseudomonadati</taxon>
        <taxon>Pseudomonadota</taxon>
        <taxon>Betaproteobacteria</taxon>
        <taxon>Burkholderiales</taxon>
        <taxon>Alcaligenaceae</taxon>
        <taxon>Achromobacter</taxon>
    </lineage>
</organism>
<dbReference type="SMART" id="SM00862">
    <property type="entry name" value="Trans_reg_C"/>
    <property type="match status" value="1"/>
</dbReference>
<feature type="domain" description="Response regulatory" evidence="8">
    <location>
        <begin position="28"/>
        <end position="142"/>
    </location>
</feature>
<dbReference type="GO" id="GO:0006355">
    <property type="term" value="P:regulation of DNA-templated transcription"/>
    <property type="evidence" value="ECO:0007669"/>
    <property type="project" value="InterPro"/>
</dbReference>
<keyword evidence="5" id="KW-0804">Transcription</keyword>
<dbReference type="CDD" id="cd00383">
    <property type="entry name" value="trans_reg_C"/>
    <property type="match status" value="1"/>
</dbReference>
<dbReference type="PANTHER" id="PTHR48111:SF67">
    <property type="entry name" value="TRANSCRIPTIONAL REGULATORY PROTEIN TCTD"/>
    <property type="match status" value="1"/>
</dbReference>
<feature type="modified residue" description="4-aspartylphosphate" evidence="6">
    <location>
        <position position="77"/>
    </location>
</feature>
<reference evidence="10 11" key="1">
    <citation type="submission" date="2020-04" db="EMBL/GenBank/DDBJ databases">
        <authorList>
            <person name="De Canck E."/>
        </authorList>
    </citation>
    <scope>NUCLEOTIDE SEQUENCE [LARGE SCALE GENOMIC DNA]</scope>
    <source>
        <strain evidence="10 11">LMG 3328</strain>
    </source>
</reference>
<dbReference type="GO" id="GO:0005829">
    <property type="term" value="C:cytosol"/>
    <property type="evidence" value="ECO:0007669"/>
    <property type="project" value="TreeGrafter"/>
</dbReference>
<accession>A0A6S7C8B7</accession>
<dbReference type="Pfam" id="PF00486">
    <property type="entry name" value="Trans_reg_C"/>
    <property type="match status" value="1"/>
</dbReference>
<evidence type="ECO:0000256" key="4">
    <source>
        <dbReference type="ARBA" id="ARBA00023125"/>
    </source>
</evidence>
<dbReference type="InterPro" id="IPR036388">
    <property type="entry name" value="WH-like_DNA-bd_sf"/>
</dbReference>
<dbReference type="SMART" id="SM00448">
    <property type="entry name" value="REC"/>
    <property type="match status" value="1"/>
</dbReference>
<feature type="domain" description="OmpR/PhoB-type" evidence="9">
    <location>
        <begin position="150"/>
        <end position="246"/>
    </location>
</feature>
<dbReference type="GO" id="GO:0000156">
    <property type="term" value="F:phosphorelay response regulator activity"/>
    <property type="evidence" value="ECO:0007669"/>
    <property type="project" value="TreeGrafter"/>
</dbReference>
<dbReference type="Gene3D" id="1.10.10.10">
    <property type="entry name" value="Winged helix-like DNA-binding domain superfamily/Winged helix DNA-binding domain"/>
    <property type="match status" value="1"/>
</dbReference>
<sequence length="258" mass="28306">MTGRYRGTDVAAGTIGGGGRHATISRMRILVIEDDEDLADALVRRLRRLGHAVDCQNDGLNADGVLQYETFDLVILDIGLPRMSGFEILHRLRDRGSKTPVLALTARIDIEDRVHALDTGADDYLAKPFDFRELEARCRALLRRPSVQAAGVLRFGELVIDSAARQVSLAGQRIDLPKREYSLLEILLAGMNRAVSKAEIANKLFAFDDEAAPNAIEVYIARLRKKLEGSPLRIETQRGTGYLLTAAGDADATAAPRD</sequence>
<dbReference type="AlphaFoldDB" id="A0A6S7C8B7"/>
<evidence type="ECO:0000256" key="1">
    <source>
        <dbReference type="ARBA" id="ARBA00022553"/>
    </source>
</evidence>
<evidence type="ECO:0000256" key="6">
    <source>
        <dbReference type="PROSITE-ProRule" id="PRU00169"/>
    </source>
</evidence>
<dbReference type="Gene3D" id="3.40.50.2300">
    <property type="match status" value="1"/>
</dbReference>
<evidence type="ECO:0000256" key="7">
    <source>
        <dbReference type="PROSITE-ProRule" id="PRU01091"/>
    </source>
</evidence>
<dbReference type="GO" id="GO:0032993">
    <property type="term" value="C:protein-DNA complex"/>
    <property type="evidence" value="ECO:0007669"/>
    <property type="project" value="TreeGrafter"/>
</dbReference>
<evidence type="ECO:0000259" key="8">
    <source>
        <dbReference type="PROSITE" id="PS50110"/>
    </source>
</evidence>
<keyword evidence="3" id="KW-0805">Transcription regulation</keyword>
<feature type="DNA-binding region" description="OmpR/PhoB-type" evidence="7">
    <location>
        <begin position="150"/>
        <end position="246"/>
    </location>
</feature>
<dbReference type="InterPro" id="IPR039420">
    <property type="entry name" value="WalR-like"/>
</dbReference>
<keyword evidence="1 6" id="KW-0597">Phosphoprotein</keyword>
<dbReference type="SUPFAM" id="SSF52172">
    <property type="entry name" value="CheY-like"/>
    <property type="match status" value="1"/>
</dbReference>
<dbReference type="PANTHER" id="PTHR48111">
    <property type="entry name" value="REGULATOR OF RPOS"/>
    <property type="match status" value="1"/>
</dbReference>
<gene>
    <name evidence="10" type="primary">tctD_1</name>
    <name evidence="10" type="ORF">LMG3328_00478</name>
</gene>
<dbReference type="FunFam" id="3.40.50.2300:FF:000002">
    <property type="entry name" value="DNA-binding response regulator PhoP"/>
    <property type="match status" value="1"/>
</dbReference>
<dbReference type="CDD" id="cd17624">
    <property type="entry name" value="REC_OmpR_PmrA-like"/>
    <property type="match status" value="1"/>
</dbReference>
<dbReference type="InterPro" id="IPR001867">
    <property type="entry name" value="OmpR/PhoB-type_DNA-bd"/>
</dbReference>
<name>A0A6S7C8B7_9BURK</name>
<dbReference type="EMBL" id="CADILE010000001">
    <property type="protein sequence ID" value="CAB3825195.1"/>
    <property type="molecule type" value="Genomic_DNA"/>
</dbReference>
<dbReference type="PROSITE" id="PS50110">
    <property type="entry name" value="RESPONSE_REGULATORY"/>
    <property type="match status" value="1"/>
</dbReference>
<dbReference type="PROSITE" id="PS51755">
    <property type="entry name" value="OMPR_PHOB"/>
    <property type="match status" value="1"/>
</dbReference>
<protein>
    <submittedName>
        <fullName evidence="10">Transcriptional regulatory protein tctD</fullName>
    </submittedName>
</protein>